<keyword evidence="2" id="KW-0509">mRNA transport</keyword>
<dbReference type="Pfam" id="PF26130">
    <property type="entry name" value="PB1-like"/>
    <property type="match status" value="1"/>
</dbReference>
<dbReference type="OrthoDB" id="185618at2759"/>
<evidence type="ECO:0000256" key="6">
    <source>
        <dbReference type="SAM" id="MobiDB-lite"/>
    </source>
</evidence>
<accession>A0A6A1V206</accession>
<dbReference type="PANTHER" id="PTHR23138">
    <property type="entry name" value="RAN BINDING PROTEIN"/>
    <property type="match status" value="1"/>
</dbReference>
<protein>
    <submittedName>
        <fullName evidence="8">RanBP2-like and GRIP domain-containing protein 4</fullName>
    </submittedName>
</protein>
<name>A0A6A1V206_9ROSI</name>
<dbReference type="InterPro" id="IPR045255">
    <property type="entry name" value="RanBP1-like"/>
</dbReference>
<evidence type="ECO:0000256" key="3">
    <source>
        <dbReference type="ARBA" id="ARBA00023010"/>
    </source>
</evidence>
<keyword evidence="2" id="KW-0813">Transport</keyword>
<dbReference type="Gene3D" id="2.30.29.30">
    <property type="entry name" value="Pleckstrin-homology domain (PH domain)/Phosphotyrosine-binding domain (PTB)"/>
    <property type="match status" value="1"/>
</dbReference>
<dbReference type="Proteomes" id="UP000516437">
    <property type="component" value="Chromosome 7"/>
</dbReference>
<dbReference type="InterPro" id="IPR045207">
    <property type="entry name" value="RanBD_NUP50_plant"/>
</dbReference>
<feature type="region of interest" description="Disordered" evidence="6">
    <location>
        <begin position="78"/>
        <end position="132"/>
    </location>
</feature>
<gene>
    <name evidence="8" type="ORF">CJ030_MR7G027918</name>
</gene>
<keyword evidence="3" id="KW-0811">Translocation</keyword>
<dbReference type="InterPro" id="IPR058594">
    <property type="entry name" value="PB1-like_dom_pln"/>
</dbReference>
<dbReference type="Pfam" id="PF00638">
    <property type="entry name" value="Ran_BP1"/>
    <property type="match status" value="1"/>
</dbReference>
<dbReference type="SUPFAM" id="SSF50729">
    <property type="entry name" value="PH domain-like"/>
    <property type="match status" value="1"/>
</dbReference>
<feature type="domain" description="RanBD1" evidence="7">
    <location>
        <begin position="200"/>
        <end position="325"/>
    </location>
</feature>
<dbReference type="PANTHER" id="PTHR23138:SF142">
    <property type="entry name" value="RAN-BINDING PROTEIN 3B-RELATED"/>
    <property type="match status" value="1"/>
</dbReference>
<keyword evidence="4" id="KW-0906">Nuclear pore complex</keyword>
<dbReference type="EMBL" id="RXIC02000025">
    <property type="protein sequence ID" value="KAB1205897.1"/>
    <property type="molecule type" value="Genomic_DNA"/>
</dbReference>
<keyword evidence="9" id="KW-1185">Reference proteome</keyword>
<evidence type="ECO:0000313" key="8">
    <source>
        <dbReference type="EMBL" id="KAB1205897.1"/>
    </source>
</evidence>
<comment type="subcellular location">
    <subcellularLocation>
        <location evidence="1">Nucleus</location>
        <location evidence="1">Nuclear pore complex</location>
    </subcellularLocation>
</comment>
<dbReference type="AlphaFoldDB" id="A0A6A1V206"/>
<organism evidence="8 9">
    <name type="scientific">Morella rubra</name>
    <name type="common">Chinese bayberry</name>
    <dbReference type="NCBI Taxonomy" id="262757"/>
    <lineage>
        <taxon>Eukaryota</taxon>
        <taxon>Viridiplantae</taxon>
        <taxon>Streptophyta</taxon>
        <taxon>Embryophyta</taxon>
        <taxon>Tracheophyta</taxon>
        <taxon>Spermatophyta</taxon>
        <taxon>Magnoliopsida</taxon>
        <taxon>eudicotyledons</taxon>
        <taxon>Gunneridae</taxon>
        <taxon>Pentapetalae</taxon>
        <taxon>rosids</taxon>
        <taxon>fabids</taxon>
        <taxon>Fagales</taxon>
        <taxon>Myricaceae</taxon>
        <taxon>Morella</taxon>
    </lineage>
</organism>
<feature type="compositionally biased region" description="Polar residues" evidence="6">
    <location>
        <begin position="101"/>
        <end position="124"/>
    </location>
</feature>
<evidence type="ECO:0000256" key="2">
    <source>
        <dbReference type="ARBA" id="ARBA00022816"/>
    </source>
</evidence>
<dbReference type="PROSITE" id="PS50196">
    <property type="entry name" value="RANBD1"/>
    <property type="match status" value="1"/>
</dbReference>
<evidence type="ECO:0000259" key="7">
    <source>
        <dbReference type="PROSITE" id="PS50196"/>
    </source>
</evidence>
<feature type="compositionally biased region" description="Acidic residues" evidence="6">
    <location>
        <begin position="78"/>
        <end position="94"/>
    </location>
</feature>
<dbReference type="SMART" id="SM00160">
    <property type="entry name" value="RanBD"/>
    <property type="match status" value="1"/>
</dbReference>
<dbReference type="GO" id="GO:0015031">
    <property type="term" value="P:protein transport"/>
    <property type="evidence" value="ECO:0007669"/>
    <property type="project" value="UniProtKB-KW"/>
</dbReference>
<evidence type="ECO:0000256" key="1">
    <source>
        <dbReference type="ARBA" id="ARBA00004567"/>
    </source>
</evidence>
<comment type="caution">
    <text evidence="8">The sequence shown here is derived from an EMBL/GenBank/DDBJ whole genome shotgun (WGS) entry which is preliminary data.</text>
</comment>
<dbReference type="GO" id="GO:0051028">
    <property type="term" value="P:mRNA transport"/>
    <property type="evidence" value="ECO:0007669"/>
    <property type="project" value="UniProtKB-KW"/>
</dbReference>
<evidence type="ECO:0000256" key="4">
    <source>
        <dbReference type="ARBA" id="ARBA00023132"/>
    </source>
</evidence>
<evidence type="ECO:0000256" key="5">
    <source>
        <dbReference type="ARBA" id="ARBA00023242"/>
    </source>
</evidence>
<reference evidence="8 9" key="1">
    <citation type="journal article" date="2019" name="Plant Biotechnol. J.">
        <title>The red bayberry genome and genetic basis of sex determination.</title>
        <authorList>
            <person name="Jia H.M."/>
            <person name="Jia H.J."/>
            <person name="Cai Q.L."/>
            <person name="Wang Y."/>
            <person name="Zhao H.B."/>
            <person name="Yang W.F."/>
            <person name="Wang G.Y."/>
            <person name="Li Y.H."/>
            <person name="Zhan D.L."/>
            <person name="Shen Y.T."/>
            <person name="Niu Q.F."/>
            <person name="Chang L."/>
            <person name="Qiu J."/>
            <person name="Zhao L."/>
            <person name="Xie H.B."/>
            <person name="Fu W.Y."/>
            <person name="Jin J."/>
            <person name="Li X.W."/>
            <person name="Jiao Y."/>
            <person name="Zhou C.C."/>
            <person name="Tu T."/>
            <person name="Chai C.Y."/>
            <person name="Gao J.L."/>
            <person name="Fan L.J."/>
            <person name="van de Weg E."/>
            <person name="Wang J.Y."/>
            <person name="Gao Z.S."/>
        </authorList>
    </citation>
    <scope>NUCLEOTIDE SEQUENCE [LARGE SCALE GENOMIC DNA]</scope>
    <source>
        <tissue evidence="8">Leaves</tissue>
    </source>
</reference>
<evidence type="ECO:0000313" key="9">
    <source>
        <dbReference type="Proteomes" id="UP000516437"/>
    </source>
</evidence>
<keyword evidence="4" id="KW-0653">Protein transport</keyword>
<proteinExistence type="predicted"/>
<dbReference type="CDD" id="cd13169">
    <property type="entry name" value="RanBD_NUP50_plant"/>
    <property type="match status" value="1"/>
</dbReference>
<dbReference type="InterPro" id="IPR000156">
    <property type="entry name" value="Ran_bind_dom"/>
</dbReference>
<dbReference type="GO" id="GO:0005643">
    <property type="term" value="C:nuclear pore"/>
    <property type="evidence" value="ECO:0007669"/>
    <property type="project" value="UniProtKB-SubCell"/>
</dbReference>
<sequence>MVSEFFVFEVHLGSRFDKHLGCNYIGEDISVYEEPYDPDYLSFFEVETIVKPYDYNMGDFIYYKEPEKSLDERLSENGEIDDINENEANIDEEAADRKASESQPTTSSKKGKSNAISGGSASQPTTGSKKSKFKAASGGTAYYKVHAKHVQCDYSASPWGLTYFQTNPKVKVDKPFGLNLSNNGSSSIFGSSGASTGSKNEETGFPSRQEVVVETGEEHEKVIFTADYVIFEFVDGGWKECGKGELRVNVSTVGMDRARLLMRTRGNLRLIMNASLYPDMKLTNMEKKGITFACINSATEGKDGLSTFALKFENGSIVEEFRAAVTANKDSLPF</sequence>
<keyword evidence="5" id="KW-0539">Nucleus</keyword>
<dbReference type="InterPro" id="IPR011993">
    <property type="entry name" value="PH-like_dom_sf"/>
</dbReference>